<dbReference type="Gene3D" id="1.20.1260.20">
    <property type="entry name" value="PPE superfamily"/>
    <property type="match status" value="1"/>
</dbReference>
<name>A0A840IP57_9PSEU</name>
<evidence type="ECO:0000256" key="1">
    <source>
        <dbReference type="SAM" id="MobiDB-lite"/>
    </source>
</evidence>
<evidence type="ECO:0000313" key="2">
    <source>
        <dbReference type="EMBL" id="MBB4683673.1"/>
    </source>
</evidence>
<dbReference type="InterPro" id="IPR038332">
    <property type="entry name" value="PPE_sf"/>
</dbReference>
<dbReference type="RefSeq" id="WP_184778312.1">
    <property type="nucleotide sequence ID" value="NZ_JACHMG010000001.1"/>
</dbReference>
<sequence length="261" mass="26806">MDGKQIYDNFRGGDTSGLRSTADKVRELSAAYLERARNIKDLQERMARSWTGVGAEAARSGAGPLAAAFGNSADPLDMTGASADTQASSFERSGHEVVDVPPAPQRPQPWAAGLHAVVSPAAAVPPSFQSGVEGNHAANETNVRVMEQYHGVTANTKAVLPRQYGLVGPDAAPVRRAGSETTTTQSAGAGGGVAPAPATWAPAPAEPVVRGTGQAGGVAGAPGVRRTGESERYRPDYLVEDDPDAVFGTGEPATPPVLGQE</sequence>
<dbReference type="Proteomes" id="UP000581769">
    <property type="component" value="Unassembled WGS sequence"/>
</dbReference>
<proteinExistence type="predicted"/>
<reference evidence="2 3" key="1">
    <citation type="submission" date="2020-08" db="EMBL/GenBank/DDBJ databases">
        <title>Sequencing the genomes of 1000 actinobacteria strains.</title>
        <authorList>
            <person name="Klenk H.-P."/>
        </authorList>
    </citation>
    <scope>NUCLEOTIDE SEQUENCE [LARGE SCALE GENOMIC DNA]</scope>
    <source>
        <strain evidence="2 3">DSM 45859</strain>
    </source>
</reference>
<dbReference type="SUPFAM" id="SSF140459">
    <property type="entry name" value="PE/PPE dimer-like"/>
    <property type="match status" value="1"/>
</dbReference>
<comment type="caution">
    <text evidence="2">The sequence shown here is derived from an EMBL/GenBank/DDBJ whole genome shotgun (WGS) entry which is preliminary data.</text>
</comment>
<organism evidence="2 3">
    <name type="scientific">Amycolatopsis jiangsuensis</name>
    <dbReference type="NCBI Taxonomy" id="1181879"/>
    <lineage>
        <taxon>Bacteria</taxon>
        <taxon>Bacillati</taxon>
        <taxon>Actinomycetota</taxon>
        <taxon>Actinomycetes</taxon>
        <taxon>Pseudonocardiales</taxon>
        <taxon>Pseudonocardiaceae</taxon>
        <taxon>Amycolatopsis</taxon>
    </lineage>
</organism>
<protein>
    <recommendedName>
        <fullName evidence="4">PPE family protein</fullName>
    </recommendedName>
</protein>
<feature type="region of interest" description="Disordered" evidence="1">
    <location>
        <begin position="1"/>
        <end position="21"/>
    </location>
</feature>
<keyword evidence="3" id="KW-1185">Reference proteome</keyword>
<feature type="region of interest" description="Disordered" evidence="1">
    <location>
        <begin position="171"/>
        <end position="261"/>
    </location>
</feature>
<feature type="compositionally biased region" description="Low complexity" evidence="1">
    <location>
        <begin position="194"/>
        <end position="212"/>
    </location>
</feature>
<dbReference type="EMBL" id="JACHMG010000001">
    <property type="protein sequence ID" value="MBB4683673.1"/>
    <property type="molecule type" value="Genomic_DNA"/>
</dbReference>
<accession>A0A840IP57</accession>
<dbReference type="AlphaFoldDB" id="A0A840IP57"/>
<evidence type="ECO:0008006" key="4">
    <source>
        <dbReference type="Google" id="ProtNLM"/>
    </source>
</evidence>
<feature type="compositionally biased region" description="Basic and acidic residues" evidence="1">
    <location>
        <begin position="226"/>
        <end position="237"/>
    </location>
</feature>
<evidence type="ECO:0000313" key="3">
    <source>
        <dbReference type="Proteomes" id="UP000581769"/>
    </source>
</evidence>
<gene>
    <name evidence="2" type="ORF">BJY18_001158</name>
</gene>